<dbReference type="GO" id="GO:0010468">
    <property type="term" value="P:regulation of gene expression"/>
    <property type="evidence" value="ECO:0007669"/>
    <property type="project" value="TreeGrafter"/>
</dbReference>
<keyword evidence="6" id="KW-0539">Nucleus</keyword>
<evidence type="ECO:0000259" key="8">
    <source>
        <dbReference type="PROSITE" id="PS50157"/>
    </source>
</evidence>
<dbReference type="Pfam" id="PF13894">
    <property type="entry name" value="zf-C2H2_4"/>
    <property type="match status" value="1"/>
</dbReference>
<keyword evidence="2" id="KW-0479">Metal-binding</keyword>
<proteinExistence type="predicted"/>
<dbReference type="InterPro" id="IPR013087">
    <property type="entry name" value="Znf_C2H2_type"/>
</dbReference>
<comment type="subcellular location">
    <subcellularLocation>
        <location evidence="1">Nucleus</location>
    </subcellularLocation>
</comment>
<dbReference type="CTD" id="9953008"/>
<evidence type="ECO:0000256" key="6">
    <source>
        <dbReference type="ARBA" id="ARBA00023242"/>
    </source>
</evidence>
<protein>
    <submittedName>
        <fullName evidence="9">Zinc finger protein</fullName>
    </submittedName>
</protein>
<keyword evidence="4 7" id="KW-0863">Zinc-finger</keyword>
<dbReference type="SUPFAM" id="SSF57667">
    <property type="entry name" value="beta-beta-alpha zinc fingers"/>
    <property type="match status" value="1"/>
</dbReference>
<evidence type="ECO:0000256" key="7">
    <source>
        <dbReference type="PROSITE-ProRule" id="PRU00042"/>
    </source>
</evidence>
<name>A0A1S0TFM9_LOALO</name>
<evidence type="ECO:0000256" key="2">
    <source>
        <dbReference type="ARBA" id="ARBA00022723"/>
    </source>
</evidence>
<dbReference type="OrthoDB" id="10068874at2759"/>
<evidence type="ECO:0000256" key="1">
    <source>
        <dbReference type="ARBA" id="ARBA00004123"/>
    </source>
</evidence>
<dbReference type="SMART" id="SM00355">
    <property type="entry name" value="ZnF_C2H2"/>
    <property type="match status" value="3"/>
</dbReference>
<evidence type="ECO:0000313" key="9">
    <source>
        <dbReference type="EMBL" id="EFO13014.1"/>
    </source>
</evidence>
<dbReference type="GO" id="GO:0005634">
    <property type="term" value="C:nucleus"/>
    <property type="evidence" value="ECO:0007669"/>
    <property type="project" value="UniProtKB-SubCell"/>
</dbReference>
<sequence length="128" mass="14832">MPKAKIVAKNTNEFNGQNLTVKMKLTVKEENVKQKSTERLAGRKSEKKKLQCGVCGQITINIKRHMMIHTDEKHHICPLCGKSFRLKQHLKQHMPYHDNNRPLHNCTICSKGFLSERSLKSHKNCERS</sequence>
<dbReference type="GeneID" id="9953008"/>
<dbReference type="RefSeq" id="XP_003151055.1">
    <property type="nucleotide sequence ID" value="XM_003151007.1"/>
</dbReference>
<dbReference type="PROSITE" id="PS00028">
    <property type="entry name" value="ZINC_FINGER_C2H2_1"/>
    <property type="match status" value="1"/>
</dbReference>
<gene>
    <name evidence="9" type="ORF">LOAG_15515</name>
</gene>
<feature type="domain" description="C2H2-type" evidence="8">
    <location>
        <begin position="75"/>
        <end position="102"/>
    </location>
</feature>
<dbReference type="EMBL" id="JH712589">
    <property type="protein sequence ID" value="EFO13014.1"/>
    <property type="molecule type" value="Genomic_DNA"/>
</dbReference>
<dbReference type="AlphaFoldDB" id="A0A1S0TFM9"/>
<evidence type="ECO:0000256" key="3">
    <source>
        <dbReference type="ARBA" id="ARBA00022737"/>
    </source>
</evidence>
<dbReference type="Gene3D" id="3.30.160.60">
    <property type="entry name" value="Classic Zinc Finger"/>
    <property type="match status" value="2"/>
</dbReference>
<dbReference type="InParanoid" id="A0A1S0TFM9"/>
<dbReference type="PANTHER" id="PTHR16515">
    <property type="entry name" value="PR DOMAIN ZINC FINGER PROTEIN"/>
    <property type="match status" value="1"/>
</dbReference>
<dbReference type="GO" id="GO:0008270">
    <property type="term" value="F:zinc ion binding"/>
    <property type="evidence" value="ECO:0007669"/>
    <property type="project" value="UniProtKB-KW"/>
</dbReference>
<keyword evidence="3" id="KW-0677">Repeat</keyword>
<dbReference type="PANTHER" id="PTHR16515:SF49">
    <property type="entry name" value="GASTRULA ZINC FINGER PROTEIN XLCGF49.1-LIKE-RELATED"/>
    <property type="match status" value="1"/>
</dbReference>
<dbReference type="PROSITE" id="PS50157">
    <property type="entry name" value="ZINC_FINGER_C2H2_2"/>
    <property type="match status" value="1"/>
</dbReference>
<reference evidence="9" key="1">
    <citation type="submission" date="2012-04" db="EMBL/GenBank/DDBJ databases">
        <title>The Genome Sequence of Loa loa.</title>
        <authorList>
            <consortium name="The Broad Institute Genome Sequencing Platform"/>
            <consortium name="Broad Institute Genome Sequencing Center for Infectious Disease"/>
            <person name="Nutman T.B."/>
            <person name="Fink D.L."/>
            <person name="Russ C."/>
            <person name="Young S."/>
            <person name="Zeng Q."/>
            <person name="Gargeya S."/>
            <person name="Alvarado L."/>
            <person name="Berlin A."/>
            <person name="Chapman S.B."/>
            <person name="Chen Z."/>
            <person name="Freedman E."/>
            <person name="Gellesch M."/>
            <person name="Goldberg J."/>
            <person name="Griggs A."/>
            <person name="Gujja S."/>
            <person name="Heilman E.R."/>
            <person name="Heiman D."/>
            <person name="Howarth C."/>
            <person name="Mehta T."/>
            <person name="Neiman D."/>
            <person name="Pearson M."/>
            <person name="Roberts A."/>
            <person name="Saif S."/>
            <person name="Shea T."/>
            <person name="Shenoy N."/>
            <person name="Sisk P."/>
            <person name="Stolte C."/>
            <person name="Sykes S."/>
            <person name="White J."/>
            <person name="Yandava C."/>
            <person name="Haas B."/>
            <person name="Henn M.R."/>
            <person name="Nusbaum C."/>
            <person name="Birren B."/>
        </authorList>
    </citation>
    <scope>NUCLEOTIDE SEQUENCE [LARGE SCALE GENOMIC DNA]</scope>
</reference>
<evidence type="ECO:0000256" key="4">
    <source>
        <dbReference type="ARBA" id="ARBA00022771"/>
    </source>
</evidence>
<dbReference type="FunFam" id="3.30.160.60:FF:000624">
    <property type="entry name" value="zinc finger protein 697"/>
    <property type="match status" value="1"/>
</dbReference>
<keyword evidence="5" id="KW-0862">Zinc</keyword>
<dbReference type="InterPro" id="IPR036236">
    <property type="entry name" value="Znf_C2H2_sf"/>
</dbReference>
<dbReference type="InterPro" id="IPR050331">
    <property type="entry name" value="Zinc_finger"/>
</dbReference>
<organism evidence="9">
    <name type="scientific">Loa loa</name>
    <name type="common">Eye worm</name>
    <name type="synonym">Filaria loa</name>
    <dbReference type="NCBI Taxonomy" id="7209"/>
    <lineage>
        <taxon>Eukaryota</taxon>
        <taxon>Metazoa</taxon>
        <taxon>Ecdysozoa</taxon>
        <taxon>Nematoda</taxon>
        <taxon>Chromadorea</taxon>
        <taxon>Rhabditida</taxon>
        <taxon>Spirurina</taxon>
        <taxon>Spiruromorpha</taxon>
        <taxon>Filarioidea</taxon>
        <taxon>Onchocercidae</taxon>
        <taxon>Loa</taxon>
    </lineage>
</organism>
<accession>A0A1S0TFM9</accession>
<dbReference type="KEGG" id="loa:LOAG_15515"/>
<evidence type="ECO:0000256" key="5">
    <source>
        <dbReference type="ARBA" id="ARBA00022833"/>
    </source>
</evidence>